<dbReference type="Gene3D" id="3.20.20.140">
    <property type="entry name" value="Metal-dependent hydrolases"/>
    <property type="match status" value="1"/>
</dbReference>
<dbReference type="PANTHER" id="PTHR43569:SF2">
    <property type="entry name" value="AMIDOHYDROLASE-RELATED DOMAIN-CONTAINING PROTEIN"/>
    <property type="match status" value="1"/>
</dbReference>
<dbReference type="InterPro" id="IPR032466">
    <property type="entry name" value="Metal_Hydrolase"/>
</dbReference>
<name>A0ABP6H9P7_9MICO</name>
<proteinExistence type="inferred from homology"/>
<evidence type="ECO:0000313" key="3">
    <source>
        <dbReference type="EMBL" id="GAA2738239.1"/>
    </source>
</evidence>
<evidence type="ECO:0000313" key="4">
    <source>
        <dbReference type="Proteomes" id="UP001501326"/>
    </source>
</evidence>
<protein>
    <submittedName>
        <fullName evidence="3">Amidohydrolase family protein</fullName>
    </submittedName>
</protein>
<gene>
    <name evidence="3" type="ORF">GCM10009867_28660</name>
</gene>
<dbReference type="InterPro" id="IPR052350">
    <property type="entry name" value="Metallo-dep_Lactonases"/>
</dbReference>
<evidence type="ECO:0000259" key="2">
    <source>
        <dbReference type="Pfam" id="PF04909"/>
    </source>
</evidence>
<dbReference type="InterPro" id="IPR006680">
    <property type="entry name" value="Amidohydro-rel"/>
</dbReference>
<sequence length="287" mass="30659">MVRIDAHHHVWEVARHPQLWMTPEQDALIGHDQLVGDYVEAAMGSGIVGSVLVQTVRDPAETGEFLELAAATPLVRGVVGWVDLDLGPQRVARQVEAVTRLAGAERLVGLRDQSADRPESDWAAGEAADALFAACGEAGLVVDLLLRPDQWPAAAAAVARHPGTRFVLDHLGNVDFRTSTPARWQSDLAGFAAAPNIALKLSAVAARADSPAAVRRQLPGFVEAALDAFGSDRVMFGSDWPVSSMSMTYAEVVDAVDEALAAVPGVSEQDERAVWGGTAQRWYRLAD</sequence>
<dbReference type="Pfam" id="PF04909">
    <property type="entry name" value="Amidohydro_2"/>
    <property type="match status" value="1"/>
</dbReference>
<reference evidence="4" key="1">
    <citation type="journal article" date="2019" name="Int. J. Syst. Evol. Microbiol.">
        <title>The Global Catalogue of Microorganisms (GCM) 10K type strain sequencing project: providing services to taxonomists for standard genome sequencing and annotation.</title>
        <authorList>
            <consortium name="The Broad Institute Genomics Platform"/>
            <consortium name="The Broad Institute Genome Sequencing Center for Infectious Disease"/>
            <person name="Wu L."/>
            <person name="Ma J."/>
        </authorList>
    </citation>
    <scope>NUCLEOTIDE SEQUENCE [LARGE SCALE GENOMIC DNA]</scope>
    <source>
        <strain evidence="4">JCM 16378</strain>
    </source>
</reference>
<dbReference type="SUPFAM" id="SSF51556">
    <property type="entry name" value="Metallo-dependent hydrolases"/>
    <property type="match status" value="1"/>
</dbReference>
<dbReference type="Proteomes" id="UP001501326">
    <property type="component" value="Unassembled WGS sequence"/>
</dbReference>
<feature type="domain" description="Amidohydrolase-related" evidence="2">
    <location>
        <begin position="4"/>
        <end position="285"/>
    </location>
</feature>
<keyword evidence="4" id="KW-1185">Reference proteome</keyword>
<dbReference type="PANTHER" id="PTHR43569">
    <property type="entry name" value="AMIDOHYDROLASE"/>
    <property type="match status" value="1"/>
</dbReference>
<evidence type="ECO:0000256" key="1">
    <source>
        <dbReference type="ARBA" id="ARBA00038310"/>
    </source>
</evidence>
<accession>A0ABP6H9P7</accession>
<organism evidence="3 4">
    <name type="scientific">Pedococcus aerophilus</name>
    <dbReference type="NCBI Taxonomy" id="436356"/>
    <lineage>
        <taxon>Bacteria</taxon>
        <taxon>Bacillati</taxon>
        <taxon>Actinomycetota</taxon>
        <taxon>Actinomycetes</taxon>
        <taxon>Micrococcales</taxon>
        <taxon>Intrasporangiaceae</taxon>
        <taxon>Pedococcus</taxon>
    </lineage>
</organism>
<comment type="caution">
    <text evidence="3">The sequence shown here is derived from an EMBL/GenBank/DDBJ whole genome shotgun (WGS) entry which is preliminary data.</text>
</comment>
<dbReference type="EMBL" id="BAAARN010000003">
    <property type="protein sequence ID" value="GAA2738239.1"/>
    <property type="molecule type" value="Genomic_DNA"/>
</dbReference>
<comment type="similarity">
    <text evidence="1">Belongs to the metallo-dependent hydrolases superfamily.</text>
</comment>